<dbReference type="Gene3D" id="3.30.70.1820">
    <property type="entry name" value="L1 transposable element, RRM domain"/>
    <property type="match status" value="1"/>
</dbReference>
<keyword evidence="1" id="KW-0175">Coiled coil</keyword>
<feature type="coiled-coil region" evidence="1">
    <location>
        <begin position="46"/>
        <end position="73"/>
    </location>
</feature>
<gene>
    <name evidence="3" type="ORF">B5V51_5826</name>
</gene>
<evidence type="ECO:0008006" key="4">
    <source>
        <dbReference type="Google" id="ProtNLM"/>
    </source>
</evidence>
<evidence type="ECO:0000256" key="2">
    <source>
        <dbReference type="SAM" id="MobiDB-lite"/>
    </source>
</evidence>
<organism evidence="3">
    <name type="scientific">Heliothis virescens</name>
    <name type="common">Tobacco budworm moth</name>
    <dbReference type="NCBI Taxonomy" id="7102"/>
    <lineage>
        <taxon>Eukaryota</taxon>
        <taxon>Metazoa</taxon>
        <taxon>Ecdysozoa</taxon>
        <taxon>Arthropoda</taxon>
        <taxon>Hexapoda</taxon>
        <taxon>Insecta</taxon>
        <taxon>Pterygota</taxon>
        <taxon>Neoptera</taxon>
        <taxon>Endopterygota</taxon>
        <taxon>Lepidoptera</taxon>
        <taxon>Glossata</taxon>
        <taxon>Ditrysia</taxon>
        <taxon>Noctuoidea</taxon>
        <taxon>Noctuidae</taxon>
        <taxon>Heliothinae</taxon>
        <taxon>Heliothis</taxon>
    </lineage>
</organism>
<dbReference type="PANTHER" id="PTHR37445:SF3">
    <property type="entry name" value="ZINC FINGER PHD-TYPE DOMAIN-CONTAINING PROTEIN"/>
    <property type="match status" value="1"/>
</dbReference>
<feature type="region of interest" description="Disordered" evidence="2">
    <location>
        <begin position="192"/>
        <end position="229"/>
    </location>
</feature>
<reference evidence="3" key="1">
    <citation type="submission" date="2017-09" db="EMBL/GenBank/DDBJ databases">
        <title>Contemporary evolution of a Lepidopteran species, Heliothis virescens, in response to modern agricultural practices.</title>
        <authorList>
            <person name="Fritz M.L."/>
            <person name="Deyonke A.M."/>
            <person name="Papanicolaou A."/>
            <person name="Micinski S."/>
            <person name="Westbrook J."/>
            <person name="Gould F."/>
        </authorList>
    </citation>
    <scope>NUCLEOTIDE SEQUENCE [LARGE SCALE GENOMIC DNA]</scope>
    <source>
        <strain evidence="3">HvINT-</strain>
        <tissue evidence="3">Whole body</tissue>
    </source>
</reference>
<protein>
    <recommendedName>
        <fullName evidence="4">Endonuclease-reverse transcriptase</fullName>
    </recommendedName>
</protein>
<sequence length="254" mass="30076">MEDQFHLLFEKMKNEMLNQTKELKESITNNILEILDEKLQPVITENKILKTKVENLEREIETLKREKKQNNLIMFGVNEDERSTQDLIQNIINIFKTDLDMQFQEHEINKIYRLGKAKSSGKPRPILLSFVSEWKKNEVMKKKKNLRNVYVTEDYTKEVLEKRKTLQAQLKEERERGNIAYLKFDKLVVKEKTNNTNNEKRKREISTSPQNNNQPKKQQTIMPPINNRPNAFDVMRIRANSLSSLPTKATSNKE</sequence>
<feature type="compositionally biased region" description="Low complexity" evidence="2">
    <location>
        <begin position="209"/>
        <end position="219"/>
    </location>
</feature>
<accession>A0A2A4K1M2</accession>
<dbReference type="STRING" id="7102.A0A2A4K1M2"/>
<evidence type="ECO:0000313" key="3">
    <source>
        <dbReference type="EMBL" id="PCG77926.1"/>
    </source>
</evidence>
<evidence type="ECO:0000256" key="1">
    <source>
        <dbReference type="SAM" id="Coils"/>
    </source>
</evidence>
<dbReference type="AlphaFoldDB" id="A0A2A4K1M2"/>
<dbReference type="PANTHER" id="PTHR37445">
    <property type="entry name" value="PROTEIN CBG24663"/>
    <property type="match status" value="1"/>
</dbReference>
<proteinExistence type="predicted"/>
<comment type="caution">
    <text evidence="3">The sequence shown here is derived from an EMBL/GenBank/DDBJ whole genome shotgun (WGS) entry which is preliminary data.</text>
</comment>
<feature type="compositionally biased region" description="Basic and acidic residues" evidence="2">
    <location>
        <begin position="192"/>
        <end position="205"/>
    </location>
</feature>
<name>A0A2A4K1M2_HELVI</name>
<dbReference type="EMBL" id="NWSH01000260">
    <property type="protein sequence ID" value="PCG77926.1"/>
    <property type="molecule type" value="Genomic_DNA"/>
</dbReference>